<accession>A0AAW1ULB2</accession>
<sequence length="786" mass="89849">MKFFVITFICVFRGLLFVRSEQLYTKIQQAFCKLQCPEENITASSSCSNASDCECNRALLPNLDSISMTAYGKGNIKVKCKSYDMVFIEWNDDFNPFNKNNTNVYFLHVTTVNNEFFTDMISCHYHSIKGLKPNTPYTISLWGVDNDHHIFISKPLNVRTNGKRTPLPVTNISLNLKPEAKHYEGDLQWTPAKDLSCFYEIMVFRMDFSFTNVDNIPPPQIYDIIPTPELFTIHIEKLEFGYPYDVLIKSRGSKSGRTSDNIRYTFRIPSCLAAHKNLTLCAPAKPENFTVLEIPCSGVFETETDLFDIQLAWSRPSLIPDYYIAELVVYNTSNHVSANTNMTIPGEKYDAIFRKMKIGASYQVHLQAISSGGKSPRAILNRFLIPPNGFVPKLFGEKNKSEPSRHSEDGKMMRIFIGMISILLVFVISSTLVIYTRRRQYSKRNEINEKEILEKQFSKSIFHRIGKPDKWEIPFEKLSFQSHLGEGHFGVVYSATLGGKPVACKILKENSTIDETRQLLQEIELMKNVGSHPNIVSMIGCVTQNVTNGPILVVEYCSMGNLLTYLRSVYDHTSKMLNEYHEDVYHDGRQLFINKSYELNFSQIESSLSLSHKDVLSFGSQIAFGMEYLSQQKILHRDLAARNILMCEDKRLKVSDFGLSRDVYMNSIYYKKSGGKLPLRWMALESLTHQIYSTQSDVWSFGVVLWEIVSFGGLPYPGVEAQNLSELLKKGFRMIKPQFCHDKVYSIMLDCWKESPNDRPTFSALKEAFDALLATETDYLELATTT</sequence>
<feature type="transmembrane region" description="Helical" evidence="16">
    <location>
        <begin position="415"/>
        <end position="435"/>
    </location>
</feature>
<reference evidence="19 20" key="1">
    <citation type="submission" date="2023-03" db="EMBL/GenBank/DDBJ databases">
        <title>Genome insight into feeding habits of ladybird beetles.</title>
        <authorList>
            <person name="Li H.-S."/>
            <person name="Huang Y.-H."/>
            <person name="Pang H."/>
        </authorList>
    </citation>
    <scope>NUCLEOTIDE SEQUENCE [LARGE SCALE GENOMIC DNA]</scope>
    <source>
        <strain evidence="19">SYSU_2023b</strain>
        <tissue evidence="19">Whole body</tissue>
    </source>
</reference>
<dbReference type="PANTHER" id="PTHR24416">
    <property type="entry name" value="TYROSINE-PROTEIN KINASE RECEPTOR"/>
    <property type="match status" value="1"/>
</dbReference>
<dbReference type="InterPro" id="IPR017441">
    <property type="entry name" value="Protein_kinase_ATP_BS"/>
</dbReference>
<evidence type="ECO:0000256" key="11">
    <source>
        <dbReference type="ARBA" id="ARBA00023136"/>
    </source>
</evidence>
<dbReference type="FunFam" id="1.10.510.10:FF:000190">
    <property type="entry name" value="Proto-oncogene tyrosine-protein kinase receptor Ret"/>
    <property type="match status" value="1"/>
</dbReference>
<evidence type="ECO:0000256" key="16">
    <source>
        <dbReference type="SAM" id="Phobius"/>
    </source>
</evidence>
<comment type="caution">
    <text evidence="19">The sequence shown here is derived from an EMBL/GenBank/DDBJ whole genome shotgun (WGS) entry which is preliminary data.</text>
</comment>
<dbReference type="PROSITE" id="PS50011">
    <property type="entry name" value="PROTEIN_KINASE_DOM"/>
    <property type="match status" value="1"/>
</dbReference>
<keyword evidence="8" id="KW-0418">Kinase</keyword>
<dbReference type="CDD" id="cd00063">
    <property type="entry name" value="FN3"/>
    <property type="match status" value="1"/>
</dbReference>
<dbReference type="InterPro" id="IPR001245">
    <property type="entry name" value="Ser-Thr/Tyr_kinase_cat_dom"/>
</dbReference>
<dbReference type="Gene3D" id="1.10.510.10">
    <property type="entry name" value="Transferase(Phosphotransferase) domain 1"/>
    <property type="match status" value="1"/>
</dbReference>
<dbReference type="AlphaFoldDB" id="A0AAW1ULB2"/>
<dbReference type="Gene3D" id="3.30.200.20">
    <property type="entry name" value="Phosphorylase Kinase, domain 1"/>
    <property type="match status" value="1"/>
</dbReference>
<evidence type="ECO:0000256" key="6">
    <source>
        <dbReference type="ARBA" id="ARBA00022737"/>
    </source>
</evidence>
<dbReference type="InterPro" id="IPR000719">
    <property type="entry name" value="Prot_kinase_dom"/>
</dbReference>
<dbReference type="PRINTS" id="PR00109">
    <property type="entry name" value="TYRKINASE"/>
</dbReference>
<dbReference type="Proteomes" id="UP001431783">
    <property type="component" value="Unassembled WGS sequence"/>
</dbReference>
<keyword evidence="5 17" id="KW-0732">Signal</keyword>
<evidence type="ECO:0000256" key="10">
    <source>
        <dbReference type="ARBA" id="ARBA00022989"/>
    </source>
</evidence>
<dbReference type="InterPro" id="IPR008266">
    <property type="entry name" value="Tyr_kinase_AS"/>
</dbReference>
<keyword evidence="13" id="KW-0325">Glycoprotein</keyword>
<dbReference type="PANTHER" id="PTHR24416:SF620">
    <property type="entry name" value="TYROSINE-PROTEIN KINASE RECEPTOR TORSO"/>
    <property type="match status" value="1"/>
</dbReference>
<evidence type="ECO:0000256" key="2">
    <source>
        <dbReference type="ARBA" id="ARBA00011902"/>
    </source>
</evidence>
<evidence type="ECO:0000313" key="19">
    <source>
        <dbReference type="EMBL" id="KAK9880546.1"/>
    </source>
</evidence>
<dbReference type="GO" id="GO:0005524">
    <property type="term" value="F:ATP binding"/>
    <property type="evidence" value="ECO:0007669"/>
    <property type="project" value="UniProtKB-UniRule"/>
</dbReference>
<keyword evidence="6" id="KW-0677">Repeat</keyword>
<dbReference type="PROSITE" id="PS00107">
    <property type="entry name" value="PROTEIN_KINASE_ATP"/>
    <property type="match status" value="1"/>
</dbReference>
<keyword evidence="3" id="KW-0808">Transferase</keyword>
<dbReference type="Pfam" id="PF07714">
    <property type="entry name" value="PK_Tyr_Ser-Thr"/>
    <property type="match status" value="1"/>
</dbReference>
<evidence type="ECO:0000259" key="18">
    <source>
        <dbReference type="PROSITE" id="PS50011"/>
    </source>
</evidence>
<evidence type="ECO:0000256" key="4">
    <source>
        <dbReference type="ARBA" id="ARBA00022692"/>
    </source>
</evidence>
<dbReference type="GO" id="GO:1902533">
    <property type="term" value="P:positive regulation of intracellular signal transduction"/>
    <property type="evidence" value="ECO:0007669"/>
    <property type="project" value="UniProtKB-ARBA"/>
</dbReference>
<gene>
    <name evidence="19" type="ORF">WA026_011783</name>
</gene>
<keyword evidence="7 15" id="KW-0547">Nucleotide-binding</keyword>
<keyword evidence="20" id="KW-1185">Reference proteome</keyword>
<dbReference type="InterPro" id="IPR020635">
    <property type="entry name" value="Tyr_kinase_cat_dom"/>
</dbReference>
<evidence type="ECO:0000256" key="7">
    <source>
        <dbReference type="ARBA" id="ARBA00022741"/>
    </source>
</evidence>
<dbReference type="GO" id="GO:0043235">
    <property type="term" value="C:receptor complex"/>
    <property type="evidence" value="ECO:0007669"/>
    <property type="project" value="TreeGrafter"/>
</dbReference>
<evidence type="ECO:0000256" key="13">
    <source>
        <dbReference type="ARBA" id="ARBA00023180"/>
    </source>
</evidence>
<keyword evidence="11 16" id="KW-0472">Membrane</keyword>
<dbReference type="SMART" id="SM00219">
    <property type="entry name" value="TyrKc"/>
    <property type="match status" value="1"/>
</dbReference>
<dbReference type="SUPFAM" id="SSF49265">
    <property type="entry name" value="Fibronectin type III"/>
    <property type="match status" value="2"/>
</dbReference>
<protein>
    <recommendedName>
        <fullName evidence="2">receptor protein-tyrosine kinase</fullName>
        <ecNumber evidence="2">2.7.10.1</ecNumber>
    </recommendedName>
</protein>
<keyword evidence="4 16" id="KW-0812">Transmembrane</keyword>
<feature type="signal peptide" evidence="17">
    <location>
        <begin position="1"/>
        <end position="20"/>
    </location>
</feature>
<evidence type="ECO:0000256" key="14">
    <source>
        <dbReference type="ARBA" id="ARBA00051243"/>
    </source>
</evidence>
<organism evidence="19 20">
    <name type="scientific">Henosepilachna vigintioctopunctata</name>
    <dbReference type="NCBI Taxonomy" id="420089"/>
    <lineage>
        <taxon>Eukaryota</taxon>
        <taxon>Metazoa</taxon>
        <taxon>Ecdysozoa</taxon>
        <taxon>Arthropoda</taxon>
        <taxon>Hexapoda</taxon>
        <taxon>Insecta</taxon>
        <taxon>Pterygota</taxon>
        <taxon>Neoptera</taxon>
        <taxon>Endopterygota</taxon>
        <taxon>Coleoptera</taxon>
        <taxon>Polyphaga</taxon>
        <taxon>Cucujiformia</taxon>
        <taxon>Coccinelloidea</taxon>
        <taxon>Coccinellidae</taxon>
        <taxon>Epilachninae</taxon>
        <taxon>Epilachnini</taxon>
        <taxon>Henosepilachna</taxon>
    </lineage>
</organism>
<evidence type="ECO:0000256" key="5">
    <source>
        <dbReference type="ARBA" id="ARBA00022729"/>
    </source>
</evidence>
<evidence type="ECO:0000256" key="8">
    <source>
        <dbReference type="ARBA" id="ARBA00022777"/>
    </source>
</evidence>
<dbReference type="PROSITE" id="PS00109">
    <property type="entry name" value="PROTEIN_KINASE_TYR"/>
    <property type="match status" value="1"/>
</dbReference>
<evidence type="ECO:0000256" key="15">
    <source>
        <dbReference type="PROSITE-ProRule" id="PRU10141"/>
    </source>
</evidence>
<evidence type="ECO:0000256" key="1">
    <source>
        <dbReference type="ARBA" id="ARBA00004479"/>
    </source>
</evidence>
<dbReference type="CDD" id="cd00192">
    <property type="entry name" value="PTKc"/>
    <property type="match status" value="1"/>
</dbReference>
<evidence type="ECO:0000256" key="12">
    <source>
        <dbReference type="ARBA" id="ARBA00023137"/>
    </source>
</evidence>
<dbReference type="GO" id="GO:0007169">
    <property type="term" value="P:cell surface receptor protein tyrosine kinase signaling pathway"/>
    <property type="evidence" value="ECO:0007669"/>
    <property type="project" value="TreeGrafter"/>
</dbReference>
<dbReference type="InterPro" id="IPR011009">
    <property type="entry name" value="Kinase-like_dom_sf"/>
</dbReference>
<dbReference type="SUPFAM" id="SSF56112">
    <property type="entry name" value="Protein kinase-like (PK-like)"/>
    <property type="match status" value="1"/>
</dbReference>
<dbReference type="InterPro" id="IPR050122">
    <property type="entry name" value="RTK"/>
</dbReference>
<comment type="catalytic activity">
    <reaction evidence="14">
        <text>L-tyrosyl-[protein] + ATP = O-phospho-L-tyrosyl-[protein] + ADP + H(+)</text>
        <dbReference type="Rhea" id="RHEA:10596"/>
        <dbReference type="Rhea" id="RHEA-COMP:10136"/>
        <dbReference type="Rhea" id="RHEA-COMP:20101"/>
        <dbReference type="ChEBI" id="CHEBI:15378"/>
        <dbReference type="ChEBI" id="CHEBI:30616"/>
        <dbReference type="ChEBI" id="CHEBI:46858"/>
        <dbReference type="ChEBI" id="CHEBI:61978"/>
        <dbReference type="ChEBI" id="CHEBI:456216"/>
        <dbReference type="EC" id="2.7.10.1"/>
    </reaction>
</comment>
<dbReference type="EC" id="2.7.10.1" evidence="2"/>
<dbReference type="EMBL" id="JARQZJ010000065">
    <property type="protein sequence ID" value="KAK9880546.1"/>
    <property type="molecule type" value="Genomic_DNA"/>
</dbReference>
<dbReference type="InterPro" id="IPR036116">
    <property type="entry name" value="FN3_sf"/>
</dbReference>
<keyword evidence="9 15" id="KW-0067">ATP-binding</keyword>
<name>A0AAW1ULB2_9CUCU</name>
<feature type="binding site" evidence="15">
    <location>
        <position position="505"/>
    </location>
    <ligand>
        <name>ATP</name>
        <dbReference type="ChEBI" id="CHEBI:30616"/>
    </ligand>
</feature>
<evidence type="ECO:0000256" key="9">
    <source>
        <dbReference type="ARBA" id="ARBA00022840"/>
    </source>
</evidence>
<feature type="domain" description="Protein kinase" evidence="18">
    <location>
        <begin position="478"/>
        <end position="773"/>
    </location>
</feature>
<proteinExistence type="predicted"/>
<keyword evidence="12" id="KW-0829">Tyrosine-protein kinase</keyword>
<comment type="subcellular location">
    <subcellularLocation>
        <location evidence="1">Membrane</location>
        <topology evidence="1">Single-pass type I membrane protein</topology>
    </subcellularLocation>
</comment>
<evidence type="ECO:0000256" key="3">
    <source>
        <dbReference type="ARBA" id="ARBA00022679"/>
    </source>
</evidence>
<evidence type="ECO:0000256" key="17">
    <source>
        <dbReference type="SAM" id="SignalP"/>
    </source>
</evidence>
<dbReference type="GO" id="GO:0005886">
    <property type="term" value="C:plasma membrane"/>
    <property type="evidence" value="ECO:0007669"/>
    <property type="project" value="TreeGrafter"/>
</dbReference>
<dbReference type="GO" id="GO:0004714">
    <property type="term" value="F:transmembrane receptor protein tyrosine kinase activity"/>
    <property type="evidence" value="ECO:0007669"/>
    <property type="project" value="UniProtKB-EC"/>
</dbReference>
<feature type="chain" id="PRO_5043598318" description="receptor protein-tyrosine kinase" evidence="17">
    <location>
        <begin position="21"/>
        <end position="786"/>
    </location>
</feature>
<keyword evidence="10 16" id="KW-1133">Transmembrane helix</keyword>
<evidence type="ECO:0000313" key="20">
    <source>
        <dbReference type="Proteomes" id="UP001431783"/>
    </source>
</evidence>
<dbReference type="InterPro" id="IPR003961">
    <property type="entry name" value="FN3_dom"/>
</dbReference>